<keyword evidence="1" id="KW-0547">Nucleotide-binding</keyword>
<comment type="function">
    <text evidence="1">Catalyzes the specific phosphorylation of 1,6-anhydro-N-acetylmuramic acid (anhMurNAc) with the simultaneous cleavage of the 1,6-anhydro ring, generating MurNAc-6-P. Is required for the utilization of anhMurNAc either imported from the medium or derived from its own cell wall murein, and thus plays a role in cell wall recycling.</text>
</comment>
<reference evidence="3 4" key="1">
    <citation type="journal article" date="2014" name="Int. J. Syst. Evol. Microbiol.">
        <title>Brachybacterium ginsengisoli sp. nov., isolated from soil of a ginseng field.</title>
        <authorList>
            <person name="Hoang V.A."/>
            <person name="Kim Y.J."/>
            <person name="Nguyen N.L."/>
            <person name="Yang D.C."/>
        </authorList>
    </citation>
    <scope>NUCLEOTIDE SEQUENCE [LARGE SCALE GENOMIC DNA]</scope>
    <source>
        <strain evidence="3 4">DCY80</strain>
    </source>
</reference>
<comment type="pathway">
    <text evidence="1">Cell wall biogenesis; peptidoglycan recycling.</text>
</comment>
<dbReference type="GO" id="GO:0006040">
    <property type="term" value="P:amino sugar metabolic process"/>
    <property type="evidence" value="ECO:0007669"/>
    <property type="project" value="InterPro"/>
</dbReference>
<dbReference type="Pfam" id="PF03702">
    <property type="entry name" value="AnmK"/>
    <property type="match status" value="1"/>
</dbReference>
<protein>
    <recommendedName>
        <fullName evidence="1">Anhydro-N-acetylmuramic acid kinase</fullName>
        <ecNumber evidence="1">2.7.1.170</ecNumber>
    </recommendedName>
    <alternativeName>
        <fullName evidence="1">AnhMurNAc kinase</fullName>
    </alternativeName>
</protein>
<name>A0A291GUS9_9MICO</name>
<dbReference type="EC" id="2.7.1.170" evidence="1"/>
<dbReference type="OrthoDB" id="9763949at2"/>
<comment type="similarity">
    <text evidence="1">Belongs to the anhydro-N-acetylmuramic acid kinase family.</text>
</comment>
<dbReference type="Proteomes" id="UP000217889">
    <property type="component" value="Chromosome"/>
</dbReference>
<comment type="pathway">
    <text evidence="1">Amino-sugar metabolism; 1,6-anhydro-N-acetylmuramate degradation.</text>
</comment>
<dbReference type="HAMAP" id="MF_01270">
    <property type="entry name" value="AnhMurNAc_kinase"/>
    <property type="match status" value="1"/>
</dbReference>
<evidence type="ECO:0000313" key="4">
    <source>
        <dbReference type="Proteomes" id="UP000217889"/>
    </source>
</evidence>
<dbReference type="PANTHER" id="PTHR30605">
    <property type="entry name" value="ANHYDRO-N-ACETYLMURAMIC ACID KINASE"/>
    <property type="match status" value="1"/>
</dbReference>
<organism evidence="3 4">
    <name type="scientific">Brachybacterium ginsengisoli</name>
    <dbReference type="NCBI Taxonomy" id="1331682"/>
    <lineage>
        <taxon>Bacteria</taxon>
        <taxon>Bacillati</taxon>
        <taxon>Actinomycetota</taxon>
        <taxon>Actinomycetes</taxon>
        <taxon>Micrococcales</taxon>
        <taxon>Dermabacteraceae</taxon>
        <taxon>Brachybacterium</taxon>
    </lineage>
</organism>
<keyword evidence="4" id="KW-1185">Reference proteome</keyword>
<evidence type="ECO:0000256" key="2">
    <source>
        <dbReference type="SAM" id="MobiDB-lite"/>
    </source>
</evidence>
<dbReference type="Gene3D" id="3.30.420.40">
    <property type="match status" value="2"/>
</dbReference>
<proteinExistence type="inferred from homology"/>
<keyword evidence="1" id="KW-0067">ATP-binding</keyword>
<feature type="region of interest" description="Disordered" evidence="2">
    <location>
        <begin position="398"/>
        <end position="438"/>
    </location>
</feature>
<dbReference type="InterPro" id="IPR043129">
    <property type="entry name" value="ATPase_NBD"/>
</dbReference>
<dbReference type="PANTHER" id="PTHR30605:SF0">
    <property type="entry name" value="ANHYDRO-N-ACETYLMURAMIC ACID KINASE"/>
    <property type="match status" value="1"/>
</dbReference>
<comment type="catalytic activity">
    <reaction evidence="1">
        <text>1,6-anhydro-N-acetyl-beta-muramate + ATP + H2O = N-acetyl-D-muramate 6-phosphate + ADP + H(+)</text>
        <dbReference type="Rhea" id="RHEA:24952"/>
        <dbReference type="ChEBI" id="CHEBI:15377"/>
        <dbReference type="ChEBI" id="CHEBI:15378"/>
        <dbReference type="ChEBI" id="CHEBI:30616"/>
        <dbReference type="ChEBI" id="CHEBI:58690"/>
        <dbReference type="ChEBI" id="CHEBI:58722"/>
        <dbReference type="ChEBI" id="CHEBI:456216"/>
        <dbReference type="EC" id="2.7.1.170"/>
    </reaction>
</comment>
<dbReference type="InterPro" id="IPR005338">
    <property type="entry name" value="Anhydro_N_Ac-Mur_kinase"/>
</dbReference>
<feature type="compositionally biased region" description="Basic and acidic residues" evidence="2">
    <location>
        <begin position="415"/>
        <end position="424"/>
    </location>
</feature>
<dbReference type="UniPathway" id="UPA00343"/>
<dbReference type="UniPathway" id="UPA00544"/>
<dbReference type="GO" id="GO:0097175">
    <property type="term" value="P:1,6-anhydro-N-acetyl-beta-muramic acid catabolic process"/>
    <property type="evidence" value="ECO:0007669"/>
    <property type="project" value="UniProtKB-UniRule"/>
</dbReference>
<accession>A0A291GUS9</accession>
<dbReference type="NCBIfam" id="NF007146">
    <property type="entry name" value="PRK09585.2-6"/>
    <property type="match status" value="1"/>
</dbReference>
<dbReference type="GO" id="GO:0016773">
    <property type="term" value="F:phosphotransferase activity, alcohol group as acceptor"/>
    <property type="evidence" value="ECO:0007669"/>
    <property type="project" value="UniProtKB-UniRule"/>
</dbReference>
<dbReference type="GO" id="GO:0016301">
    <property type="term" value="F:kinase activity"/>
    <property type="evidence" value="ECO:0007669"/>
    <property type="project" value="UniProtKB-KW"/>
</dbReference>
<evidence type="ECO:0000313" key="3">
    <source>
        <dbReference type="EMBL" id="ATG53981.1"/>
    </source>
</evidence>
<keyword evidence="1" id="KW-0808">Transferase</keyword>
<gene>
    <name evidence="1" type="primary">anmK</name>
    <name evidence="3" type="ORF">CFK41_03700</name>
</gene>
<keyword evidence="1 3" id="KW-0418">Kinase</keyword>
<dbReference type="GO" id="GO:0005524">
    <property type="term" value="F:ATP binding"/>
    <property type="evidence" value="ECO:0007669"/>
    <property type="project" value="UniProtKB-UniRule"/>
</dbReference>
<dbReference type="EMBL" id="CP023564">
    <property type="protein sequence ID" value="ATG53981.1"/>
    <property type="molecule type" value="Genomic_DNA"/>
</dbReference>
<dbReference type="SUPFAM" id="SSF53067">
    <property type="entry name" value="Actin-like ATPase domain"/>
    <property type="match status" value="1"/>
</dbReference>
<dbReference type="AlphaFoldDB" id="A0A291GUS9"/>
<keyword evidence="1" id="KW-0119">Carbohydrate metabolism</keyword>
<dbReference type="GO" id="GO:0009254">
    <property type="term" value="P:peptidoglycan turnover"/>
    <property type="evidence" value="ECO:0007669"/>
    <property type="project" value="UniProtKB-UniRule"/>
</dbReference>
<feature type="binding site" evidence="1">
    <location>
        <begin position="9"/>
        <end position="16"/>
    </location>
    <ligand>
        <name>ATP</name>
        <dbReference type="ChEBI" id="CHEBI:30616"/>
    </ligand>
</feature>
<sequence length="438" mass="44690">MRILGMMSGTSLDGIDVVLADFDRDPEDASTLRARLLHVGEESWPGGTRDALRAVLPPAPADIATWNRLHAAAGAAFADAAARALARHGGADLVATHGQTLHHDVDADGRVSGTLQIGDASRIAEATSTPVLFDLRAADVAAGGQGAPLAPILDQLLLGGGTGRTAVLNIGGISNVTVVGEGEVVAGDLGPGNALLDAAVHAATGAPADLDAALARQGRVDPAALETLLGEPFYARPLPRSTGREHFDAEHVHRLLGPEMLAAMTLPDLLATLVELTAVTIARGIAPLGVSRVVASGGGIRNPLLRERLAAHLDPVPLLDADELGIPADGKEALLIALLGYLGAHGLPGTIARADGTAHTGARRAAVLGALAPPHALRDLPVEAADRVPVGRLVLDVPPADGPSTEGDTVIEGRISFDRRDTPGRRPGTGRSVTPTAP</sequence>
<evidence type="ECO:0000256" key="1">
    <source>
        <dbReference type="HAMAP-Rule" id="MF_01270"/>
    </source>
</evidence>
<dbReference type="KEGG" id="bgg:CFK41_03700"/>